<dbReference type="AlphaFoldDB" id="A0A2N6SSE5"/>
<dbReference type="EMBL" id="PNHD01000006">
    <property type="protein sequence ID" value="PMC60002.1"/>
    <property type="molecule type" value="Genomic_DNA"/>
</dbReference>
<proteinExistence type="predicted"/>
<evidence type="ECO:0000256" key="1">
    <source>
        <dbReference type="SAM" id="SignalP"/>
    </source>
</evidence>
<evidence type="ECO:0000313" key="4">
    <source>
        <dbReference type="Proteomes" id="UP000235723"/>
    </source>
</evidence>
<evidence type="ECO:0000313" key="3">
    <source>
        <dbReference type="EMBL" id="PMC60002.1"/>
    </source>
</evidence>
<reference evidence="3 4" key="1">
    <citation type="submission" date="2017-09" db="EMBL/GenBank/DDBJ databases">
        <title>Bacterial strain isolated from the female urinary microbiota.</title>
        <authorList>
            <person name="Thomas-White K."/>
            <person name="Kumar N."/>
            <person name="Forster S."/>
            <person name="Putonti C."/>
            <person name="Lawley T."/>
            <person name="Wolfe A.J."/>
        </authorList>
    </citation>
    <scope>NUCLEOTIDE SEQUENCE [LARGE SCALE GENOMIC DNA]</scope>
    <source>
        <strain evidence="3 4">UMB0115</strain>
    </source>
</reference>
<comment type="caution">
    <text evidence="3">The sequence shown here is derived from an EMBL/GenBank/DDBJ whole genome shotgun (WGS) entry which is preliminary data.</text>
</comment>
<feature type="chain" id="PRO_5014704844" evidence="1">
    <location>
        <begin position="24"/>
        <end position="130"/>
    </location>
</feature>
<dbReference type="RefSeq" id="WP_102164212.1">
    <property type="nucleotide sequence ID" value="NZ_CAUPKI010000002.1"/>
</dbReference>
<dbReference type="Proteomes" id="UP000730862">
    <property type="component" value="Unassembled WGS sequence"/>
</dbReference>
<protein>
    <submittedName>
        <fullName evidence="3">Uncharacterized protein</fullName>
    </submittedName>
</protein>
<sequence length="130" mass="13724">MKVKKLALGVLLSALVATGSVYAGSTYQGFDVTIGKLAGKVGTGNQTKQTGGANGALKSTFNGGGYNYSARMEKTNGSAAGAWARKITKGKTVTLPGNSSQYKNSKIRVKMQSQWNQPVNFTVRGQWKSN</sequence>
<organism evidence="3 4">
    <name type="scientific">Finegoldia magna</name>
    <name type="common">Peptostreptococcus magnus</name>
    <dbReference type="NCBI Taxonomy" id="1260"/>
    <lineage>
        <taxon>Bacteria</taxon>
        <taxon>Bacillati</taxon>
        <taxon>Bacillota</taxon>
        <taxon>Tissierellia</taxon>
        <taxon>Tissierellales</taxon>
        <taxon>Peptoniphilaceae</taxon>
        <taxon>Finegoldia</taxon>
    </lineage>
</organism>
<feature type="signal peptide" evidence="1">
    <location>
        <begin position="1"/>
        <end position="23"/>
    </location>
</feature>
<name>A0A2N6SSE5_FINMA</name>
<accession>A0A2N6SSE5</accession>
<dbReference type="Proteomes" id="UP000235723">
    <property type="component" value="Unassembled WGS sequence"/>
</dbReference>
<keyword evidence="1" id="KW-0732">Signal</keyword>
<dbReference type="EMBL" id="JAHAIK010000002">
    <property type="protein sequence ID" value="MBS5964180.1"/>
    <property type="molecule type" value="Genomic_DNA"/>
</dbReference>
<reference evidence="2" key="2">
    <citation type="submission" date="2021-02" db="EMBL/GenBank/DDBJ databases">
        <title>Infant gut strain persistence is associated with maternal origin, phylogeny, and functional potential including surface adhesion and iron acquisition.</title>
        <authorList>
            <person name="Lou Y.C."/>
        </authorList>
    </citation>
    <scope>NUCLEOTIDE SEQUENCE</scope>
    <source>
        <strain evidence="2">L3_058_000G1_dasL3_058_000G1_concoct_72</strain>
    </source>
</reference>
<gene>
    <name evidence="3" type="ORF">CJ208_05280</name>
    <name evidence="2" type="ORF">KIA07_00730</name>
</gene>
<evidence type="ECO:0000313" key="2">
    <source>
        <dbReference type="EMBL" id="MBS5964180.1"/>
    </source>
</evidence>